<dbReference type="STRING" id="1169540.A0A0G4EJ09"/>
<dbReference type="VEuPathDB" id="CryptoDB:Vbra_7502"/>
<organism evidence="4 5">
    <name type="scientific">Vitrella brassicaformis (strain CCMP3155)</name>
    <dbReference type="NCBI Taxonomy" id="1169540"/>
    <lineage>
        <taxon>Eukaryota</taxon>
        <taxon>Sar</taxon>
        <taxon>Alveolata</taxon>
        <taxon>Colpodellida</taxon>
        <taxon>Vitrellaceae</taxon>
        <taxon>Vitrella</taxon>
    </lineage>
</organism>
<dbReference type="AlphaFoldDB" id="A0A0G4EJ09"/>
<dbReference type="InterPro" id="IPR025114">
    <property type="entry name" value="D27-like_C"/>
</dbReference>
<feature type="domain" description="Beta-carotene isomerase D27-like C-terminal" evidence="3">
    <location>
        <begin position="199"/>
        <end position="273"/>
    </location>
</feature>
<dbReference type="InterPro" id="IPR038938">
    <property type="entry name" value="D27-like"/>
</dbReference>
<proteinExistence type="predicted"/>
<evidence type="ECO:0000259" key="3">
    <source>
        <dbReference type="Pfam" id="PF13225"/>
    </source>
</evidence>
<name>A0A0G4EJ09_VITBC</name>
<evidence type="ECO:0000313" key="5">
    <source>
        <dbReference type="Proteomes" id="UP000041254"/>
    </source>
</evidence>
<reference evidence="4 5" key="1">
    <citation type="submission" date="2014-11" db="EMBL/GenBank/DDBJ databases">
        <authorList>
            <person name="Zhu J."/>
            <person name="Qi W."/>
            <person name="Song R."/>
        </authorList>
    </citation>
    <scope>NUCLEOTIDE SEQUENCE [LARGE SCALE GENOMIC DNA]</scope>
</reference>
<dbReference type="Pfam" id="PF13225">
    <property type="entry name" value="D27-like_C"/>
    <property type="match status" value="1"/>
</dbReference>
<keyword evidence="5" id="KW-1185">Reference proteome</keyword>
<evidence type="ECO:0000256" key="1">
    <source>
        <dbReference type="SAM" id="MobiDB-lite"/>
    </source>
</evidence>
<protein>
    <recommendedName>
        <fullName evidence="3">Beta-carotene isomerase D27-like C-terminal domain-containing protein</fullName>
    </recommendedName>
</protein>
<evidence type="ECO:0000313" key="4">
    <source>
        <dbReference type="EMBL" id="CEL96006.1"/>
    </source>
</evidence>
<dbReference type="PANTHER" id="PTHR33591:SF2">
    <property type="entry name" value="BETA-CAROTENE ISOMERASE D27"/>
    <property type="match status" value="1"/>
</dbReference>
<feature type="chain" id="PRO_5005187181" description="Beta-carotene isomerase D27-like C-terminal domain-containing protein" evidence="2">
    <location>
        <begin position="25"/>
        <end position="305"/>
    </location>
</feature>
<dbReference type="EMBL" id="CDMY01000242">
    <property type="protein sequence ID" value="CEL96006.1"/>
    <property type="molecule type" value="Genomic_DNA"/>
</dbReference>
<keyword evidence="2" id="KW-0732">Signal</keyword>
<dbReference type="GO" id="GO:0005506">
    <property type="term" value="F:iron ion binding"/>
    <property type="evidence" value="ECO:0007669"/>
    <property type="project" value="InterPro"/>
</dbReference>
<gene>
    <name evidence="4" type="ORF">Vbra_7502</name>
</gene>
<feature type="region of interest" description="Disordered" evidence="1">
    <location>
        <begin position="48"/>
        <end position="70"/>
    </location>
</feature>
<accession>A0A0G4EJ09</accession>
<dbReference type="PhylomeDB" id="A0A0G4EJ09"/>
<dbReference type="Proteomes" id="UP000041254">
    <property type="component" value="Unassembled WGS sequence"/>
</dbReference>
<feature type="signal peptide" evidence="2">
    <location>
        <begin position="1"/>
        <end position="24"/>
    </location>
</feature>
<dbReference type="InParanoid" id="A0A0G4EJ09"/>
<evidence type="ECO:0000256" key="2">
    <source>
        <dbReference type="SAM" id="SignalP"/>
    </source>
</evidence>
<dbReference type="OrthoDB" id="416096at2759"/>
<dbReference type="PANTHER" id="PTHR33591">
    <property type="entry name" value="BETA-CAROTENE ISOMERASE D27"/>
    <property type="match status" value="1"/>
</dbReference>
<sequence length="305" mass="33736">MFAPLIPLLFPVTAFLSFPCNGHARPSPSGFVAHAPVRPFRQLPSFLRATGDHTDSSSSSSVVPQAGQRGWEEIRRGEPPSLPLSKLPHADAVDEDAFYAMNAWERMALGLFREQVQRQIGYASPMEGYDGLIDEAKHFMLVQNATTSLQEAMVLNVLRSLSGPLLPIFFRTFVAPWPYGPLMTSIVTPLLLSFLVGPVEVNRREDGRLGGVLVKRCRFLAATKCKGLCLNMCKSPAQTYFRDVLGLDMTMRPNFATCECQLSFGLAPPPIEEDVSVPSDCLGQCGWKSQLMQRPGDREMICSRK</sequence>